<name>A0AAN9N6J7_PHACN</name>
<sequence>MEVGVGKVTNRESGGVKLRGKLRLLWRNEDNVPFLRVEVELSCFWQQMAGVQSQRSIMSRNHRAQPAKPRLSTKGGSGVALPNLDAAMNVLFTAMNIPVYCNERCLS</sequence>
<evidence type="ECO:0000313" key="2">
    <source>
        <dbReference type="Proteomes" id="UP001374584"/>
    </source>
</evidence>
<organism evidence="1 2">
    <name type="scientific">Phaseolus coccineus</name>
    <name type="common">Scarlet runner bean</name>
    <name type="synonym">Phaseolus multiflorus</name>
    <dbReference type="NCBI Taxonomy" id="3886"/>
    <lineage>
        <taxon>Eukaryota</taxon>
        <taxon>Viridiplantae</taxon>
        <taxon>Streptophyta</taxon>
        <taxon>Embryophyta</taxon>
        <taxon>Tracheophyta</taxon>
        <taxon>Spermatophyta</taxon>
        <taxon>Magnoliopsida</taxon>
        <taxon>eudicotyledons</taxon>
        <taxon>Gunneridae</taxon>
        <taxon>Pentapetalae</taxon>
        <taxon>rosids</taxon>
        <taxon>fabids</taxon>
        <taxon>Fabales</taxon>
        <taxon>Fabaceae</taxon>
        <taxon>Papilionoideae</taxon>
        <taxon>50 kb inversion clade</taxon>
        <taxon>NPAAA clade</taxon>
        <taxon>indigoferoid/millettioid clade</taxon>
        <taxon>Phaseoleae</taxon>
        <taxon>Phaseolus</taxon>
    </lineage>
</organism>
<accession>A0AAN9N6J7</accession>
<reference evidence="1 2" key="1">
    <citation type="submission" date="2024-01" db="EMBL/GenBank/DDBJ databases">
        <title>The genomes of 5 underutilized Papilionoideae crops provide insights into root nodulation and disease resistanc.</title>
        <authorList>
            <person name="Jiang F."/>
        </authorList>
    </citation>
    <scope>NUCLEOTIDE SEQUENCE [LARGE SCALE GENOMIC DNA]</scope>
    <source>
        <strain evidence="1">JINMINGXINNONG_FW02</strain>
        <tissue evidence="1">Leaves</tissue>
    </source>
</reference>
<dbReference type="Proteomes" id="UP001374584">
    <property type="component" value="Unassembled WGS sequence"/>
</dbReference>
<dbReference type="AlphaFoldDB" id="A0AAN9N6J7"/>
<gene>
    <name evidence="1" type="ORF">VNO80_09300</name>
</gene>
<dbReference type="EMBL" id="JAYMYR010000004">
    <property type="protein sequence ID" value="KAK7367291.1"/>
    <property type="molecule type" value="Genomic_DNA"/>
</dbReference>
<proteinExistence type="predicted"/>
<comment type="caution">
    <text evidence="1">The sequence shown here is derived from an EMBL/GenBank/DDBJ whole genome shotgun (WGS) entry which is preliminary data.</text>
</comment>
<evidence type="ECO:0000313" key="1">
    <source>
        <dbReference type="EMBL" id="KAK7367291.1"/>
    </source>
</evidence>
<protein>
    <submittedName>
        <fullName evidence="1">Uncharacterized protein</fullName>
    </submittedName>
</protein>
<keyword evidence="2" id="KW-1185">Reference proteome</keyword>